<accession>A0A098L963</accession>
<feature type="transmembrane region" description="Helical" evidence="1">
    <location>
        <begin position="54"/>
        <end position="75"/>
    </location>
</feature>
<dbReference type="STRING" id="153721.MYP_653"/>
<evidence type="ECO:0000313" key="2">
    <source>
        <dbReference type="EMBL" id="GAL83426.1"/>
    </source>
</evidence>
<keyword evidence="3" id="KW-1185">Reference proteome</keyword>
<dbReference type="EMBL" id="BBLT01000001">
    <property type="protein sequence ID" value="GAL83426.1"/>
    <property type="molecule type" value="Genomic_DNA"/>
</dbReference>
<protein>
    <submittedName>
        <fullName evidence="2">Uncharacterized protein</fullName>
    </submittedName>
</protein>
<comment type="caution">
    <text evidence="2">The sequence shown here is derived from an EMBL/GenBank/DDBJ whole genome shotgun (WGS) entry which is preliminary data.</text>
</comment>
<organism evidence="2 3">
    <name type="scientific">Sporocytophaga myxococcoides</name>
    <dbReference type="NCBI Taxonomy" id="153721"/>
    <lineage>
        <taxon>Bacteria</taxon>
        <taxon>Pseudomonadati</taxon>
        <taxon>Bacteroidota</taxon>
        <taxon>Cytophagia</taxon>
        <taxon>Cytophagales</taxon>
        <taxon>Cytophagaceae</taxon>
        <taxon>Sporocytophaga</taxon>
    </lineage>
</organism>
<keyword evidence="1" id="KW-0812">Transmembrane</keyword>
<gene>
    <name evidence="2" type="ORF">MYP_653</name>
</gene>
<dbReference type="AlphaFoldDB" id="A0A098L963"/>
<keyword evidence="1" id="KW-1133">Transmembrane helix</keyword>
<reference evidence="2 3" key="1">
    <citation type="submission" date="2014-09" db="EMBL/GenBank/DDBJ databases">
        <title>Sporocytophaga myxococcoides PG-01 genome sequencing.</title>
        <authorList>
            <person name="Liu L."/>
            <person name="Gao P.J."/>
            <person name="Chen G.J."/>
            <person name="Wang L.S."/>
        </authorList>
    </citation>
    <scope>NUCLEOTIDE SEQUENCE [LARGE SCALE GENOMIC DNA]</scope>
    <source>
        <strain evidence="2 3">PG-01</strain>
    </source>
</reference>
<proteinExistence type="predicted"/>
<evidence type="ECO:0000313" key="3">
    <source>
        <dbReference type="Proteomes" id="UP000030185"/>
    </source>
</evidence>
<keyword evidence="1" id="KW-0472">Membrane</keyword>
<evidence type="ECO:0000256" key="1">
    <source>
        <dbReference type="SAM" id="Phobius"/>
    </source>
</evidence>
<sequence length="80" mass="9233">MAWIVEVINKVIGKKVKANQDKTAQIQEEDELNSLTVTYLTATNERKKKEDFNFYILVIGLATISLIVIMISIFFKKRNL</sequence>
<name>A0A098L963_9BACT</name>
<dbReference type="RefSeq" id="WP_045458275.1">
    <property type="nucleotide sequence ID" value="NZ_BBLT01000001.1"/>
</dbReference>
<dbReference type="Proteomes" id="UP000030185">
    <property type="component" value="Unassembled WGS sequence"/>
</dbReference>